<dbReference type="EMBL" id="JAPFFF010000003">
    <property type="protein sequence ID" value="KAK8893777.1"/>
    <property type="molecule type" value="Genomic_DNA"/>
</dbReference>
<gene>
    <name evidence="2" type="ORF">M9Y10_022206</name>
</gene>
<sequence length="210" mass="25113">MSQSVKQSINESVEFVPLLNFENDYEILNQYPFTIRKKSNHKIIGESLSNGYVNVNLNQKKYLKHRIIAIQFIPNPDPINNDIIDHINHDRTDNHLINLRWLSSSENNKNKSNFKGIQYEFIDDIPDDAIIIDYYETRTERKEFEENKYYYYHDESTNENKFYAKITDNLYKILHINTNKSGNEFVCLKDVNNIMVKIYINKFKHQHDLL</sequence>
<evidence type="ECO:0000259" key="1">
    <source>
        <dbReference type="Pfam" id="PF13392"/>
    </source>
</evidence>
<dbReference type="Proteomes" id="UP001470230">
    <property type="component" value="Unassembled WGS sequence"/>
</dbReference>
<dbReference type="Gene3D" id="3.90.75.20">
    <property type="match status" value="1"/>
</dbReference>
<reference evidence="2 3" key="1">
    <citation type="submission" date="2024-04" db="EMBL/GenBank/DDBJ databases">
        <title>Tritrichomonas musculus Genome.</title>
        <authorList>
            <person name="Alves-Ferreira E."/>
            <person name="Grigg M."/>
            <person name="Lorenzi H."/>
            <person name="Galac M."/>
        </authorList>
    </citation>
    <scope>NUCLEOTIDE SEQUENCE [LARGE SCALE GENOMIC DNA]</scope>
    <source>
        <strain evidence="2 3">EAF2021</strain>
    </source>
</reference>
<accession>A0ABR2KTK1</accession>
<name>A0ABR2KTK1_9EUKA</name>
<organism evidence="2 3">
    <name type="scientific">Tritrichomonas musculus</name>
    <dbReference type="NCBI Taxonomy" id="1915356"/>
    <lineage>
        <taxon>Eukaryota</taxon>
        <taxon>Metamonada</taxon>
        <taxon>Parabasalia</taxon>
        <taxon>Tritrichomonadida</taxon>
        <taxon>Tritrichomonadidae</taxon>
        <taxon>Tritrichomonas</taxon>
    </lineage>
</organism>
<protein>
    <recommendedName>
        <fullName evidence="1">HNH nuclease domain-containing protein</fullName>
    </recommendedName>
</protein>
<dbReference type="InterPro" id="IPR044925">
    <property type="entry name" value="His-Me_finger_sf"/>
</dbReference>
<dbReference type="SUPFAM" id="SSF54060">
    <property type="entry name" value="His-Me finger endonucleases"/>
    <property type="match status" value="1"/>
</dbReference>
<evidence type="ECO:0000313" key="2">
    <source>
        <dbReference type="EMBL" id="KAK8893777.1"/>
    </source>
</evidence>
<keyword evidence="3" id="KW-1185">Reference proteome</keyword>
<dbReference type="InterPro" id="IPR003615">
    <property type="entry name" value="HNH_nuc"/>
</dbReference>
<proteinExistence type="predicted"/>
<evidence type="ECO:0000313" key="3">
    <source>
        <dbReference type="Proteomes" id="UP001470230"/>
    </source>
</evidence>
<dbReference type="Pfam" id="PF13392">
    <property type="entry name" value="HNH_3"/>
    <property type="match status" value="1"/>
</dbReference>
<comment type="caution">
    <text evidence="2">The sequence shown here is derived from an EMBL/GenBank/DDBJ whole genome shotgun (WGS) entry which is preliminary data.</text>
</comment>
<feature type="domain" description="HNH nuclease" evidence="1">
    <location>
        <begin position="62"/>
        <end position="108"/>
    </location>
</feature>